<keyword evidence="4" id="KW-1185">Reference proteome</keyword>
<dbReference type="RefSeq" id="WP_149850808.1">
    <property type="nucleotide sequence ID" value="NZ_VUOB01000030.1"/>
</dbReference>
<organism evidence="3 4">
    <name type="scientific">Solihabitans fulvus</name>
    <dbReference type="NCBI Taxonomy" id="1892852"/>
    <lineage>
        <taxon>Bacteria</taxon>
        <taxon>Bacillati</taxon>
        <taxon>Actinomycetota</taxon>
        <taxon>Actinomycetes</taxon>
        <taxon>Pseudonocardiales</taxon>
        <taxon>Pseudonocardiaceae</taxon>
        <taxon>Solihabitans</taxon>
    </lineage>
</organism>
<protein>
    <recommendedName>
        <fullName evidence="5">Capsular polysaccharide biosynthesis protein</fullName>
    </recommendedName>
</protein>
<sequence length="257" mass="27287">MDFWKTLLVLVRRWYVAVPVFVVALGAAGFVFATTPAYYDSTGLLLLTTPPGGSVVESDPLQKRTLNPLLGFDDGLKISATMLIQNLNSPAVMQELTTAGSGDSYSVSNGQVDGPFIAVKADSKSPDNARKMVEKVLARARQELDTRQTTLQAPKQTFITVSEVITPTQPVKQVSGKMRGAGAALVLGIAACLTVAYGLESYSVRRRRRTEGGDDAETGAGAEDSATADPLALLELEEPGGSLARQRNSSSLHRASS</sequence>
<evidence type="ECO:0008006" key="5">
    <source>
        <dbReference type="Google" id="ProtNLM"/>
    </source>
</evidence>
<feature type="region of interest" description="Disordered" evidence="1">
    <location>
        <begin position="207"/>
        <end position="231"/>
    </location>
</feature>
<evidence type="ECO:0000256" key="2">
    <source>
        <dbReference type="SAM" id="Phobius"/>
    </source>
</evidence>
<dbReference type="AlphaFoldDB" id="A0A5B2XC66"/>
<proteinExistence type="predicted"/>
<evidence type="ECO:0000313" key="3">
    <source>
        <dbReference type="EMBL" id="KAA2261177.1"/>
    </source>
</evidence>
<keyword evidence="2" id="KW-1133">Transmembrane helix</keyword>
<keyword evidence="2" id="KW-0812">Transmembrane</keyword>
<gene>
    <name evidence="3" type="ORF">F0L68_18290</name>
</gene>
<keyword evidence="2" id="KW-0472">Membrane</keyword>
<name>A0A5B2XC66_9PSEU</name>
<reference evidence="3 4" key="1">
    <citation type="submission" date="2019-09" db="EMBL/GenBank/DDBJ databases">
        <title>Goodfellowia gen. nov., a new genus of the Pseudonocardineae related to Actinoalloteichus, containing Goodfellowia coeruleoviolacea gen. nov., comb. nov. gen. nov., comb. nov.</title>
        <authorList>
            <person name="Labeda D."/>
        </authorList>
    </citation>
    <scope>NUCLEOTIDE SEQUENCE [LARGE SCALE GENOMIC DNA]</scope>
    <source>
        <strain evidence="3 4">AN110305</strain>
    </source>
</reference>
<evidence type="ECO:0000313" key="4">
    <source>
        <dbReference type="Proteomes" id="UP000323454"/>
    </source>
</evidence>
<feature type="compositionally biased region" description="Low complexity" evidence="1">
    <location>
        <begin position="218"/>
        <end position="231"/>
    </location>
</feature>
<feature type="region of interest" description="Disordered" evidence="1">
    <location>
        <begin position="238"/>
        <end position="257"/>
    </location>
</feature>
<feature type="transmembrane region" description="Helical" evidence="2">
    <location>
        <begin position="180"/>
        <end position="199"/>
    </location>
</feature>
<accession>A0A5B2XC66</accession>
<feature type="transmembrane region" description="Helical" evidence="2">
    <location>
        <begin position="14"/>
        <end position="39"/>
    </location>
</feature>
<evidence type="ECO:0000256" key="1">
    <source>
        <dbReference type="SAM" id="MobiDB-lite"/>
    </source>
</evidence>
<dbReference type="Proteomes" id="UP000323454">
    <property type="component" value="Unassembled WGS sequence"/>
</dbReference>
<dbReference type="EMBL" id="VUOB01000030">
    <property type="protein sequence ID" value="KAA2261177.1"/>
    <property type="molecule type" value="Genomic_DNA"/>
</dbReference>
<dbReference type="OrthoDB" id="3522370at2"/>
<comment type="caution">
    <text evidence="3">The sequence shown here is derived from an EMBL/GenBank/DDBJ whole genome shotgun (WGS) entry which is preliminary data.</text>
</comment>
<reference evidence="3 4" key="2">
    <citation type="submission" date="2019-09" db="EMBL/GenBank/DDBJ databases">
        <authorList>
            <person name="Jin C."/>
        </authorList>
    </citation>
    <scope>NUCLEOTIDE SEQUENCE [LARGE SCALE GENOMIC DNA]</scope>
    <source>
        <strain evidence="3 4">AN110305</strain>
    </source>
</reference>
<feature type="compositionally biased region" description="Polar residues" evidence="1">
    <location>
        <begin position="245"/>
        <end position="257"/>
    </location>
</feature>